<organism evidence="1 2">
    <name type="scientific">Desulfofarcimen acetoxidans (strain ATCC 49208 / DSM 771 / KCTC 5769 / VKM B-1644 / 5575)</name>
    <name type="common">Desulfotomaculum acetoxidans</name>
    <dbReference type="NCBI Taxonomy" id="485916"/>
    <lineage>
        <taxon>Bacteria</taxon>
        <taxon>Bacillati</taxon>
        <taxon>Bacillota</taxon>
        <taxon>Clostridia</taxon>
        <taxon>Eubacteriales</taxon>
        <taxon>Peptococcaceae</taxon>
        <taxon>Desulfofarcimen</taxon>
    </lineage>
</organism>
<sequence>MAENKYKEKNLSKPIEQHVTASWANIDKMQPVSKVAIPGDQEVGDAKEWVDKNQK</sequence>
<dbReference type="InterPro" id="IPR024209">
    <property type="entry name" value="CDIF630_02480-like"/>
</dbReference>
<proteinExistence type="predicted"/>
<protein>
    <recommendedName>
        <fullName evidence="3">DUF3787 domain-containing protein</fullName>
    </recommendedName>
</protein>
<evidence type="ECO:0000313" key="2">
    <source>
        <dbReference type="Proteomes" id="UP000002217"/>
    </source>
</evidence>
<evidence type="ECO:0000313" key="1">
    <source>
        <dbReference type="EMBL" id="ACV61050.1"/>
    </source>
</evidence>
<dbReference type="HOGENOM" id="CLU_202393_0_0_9"/>
<dbReference type="EMBL" id="CP001720">
    <property type="protein sequence ID" value="ACV61050.1"/>
    <property type="molecule type" value="Genomic_DNA"/>
</dbReference>
<gene>
    <name evidence="1" type="ordered locus">Dtox_0087</name>
</gene>
<accession>C8W1Z6</accession>
<keyword evidence="2" id="KW-1185">Reference proteome</keyword>
<dbReference type="Pfam" id="PF12655">
    <property type="entry name" value="CDIF630_02480-like"/>
    <property type="match status" value="1"/>
</dbReference>
<dbReference type="AlphaFoldDB" id="C8W1Z6"/>
<dbReference type="Proteomes" id="UP000002217">
    <property type="component" value="Chromosome"/>
</dbReference>
<dbReference type="OrthoDB" id="1708132at2"/>
<dbReference type="STRING" id="485916.Dtox_0087"/>
<dbReference type="KEGG" id="dae:Dtox_0087"/>
<evidence type="ECO:0008006" key="3">
    <source>
        <dbReference type="Google" id="ProtNLM"/>
    </source>
</evidence>
<name>C8W1Z6_DESAS</name>
<reference evidence="1 2" key="1">
    <citation type="journal article" date="2009" name="Stand. Genomic Sci.">
        <title>Complete genome sequence of Desulfotomaculum acetoxidans type strain (5575).</title>
        <authorList>
            <person name="Spring S."/>
            <person name="Lapidus A."/>
            <person name="Schroder M."/>
            <person name="Gleim D."/>
            <person name="Sims D."/>
            <person name="Meincke L."/>
            <person name="Glavina Del Rio T."/>
            <person name="Tice H."/>
            <person name="Copeland A."/>
            <person name="Cheng J.F."/>
            <person name="Lucas S."/>
            <person name="Chen F."/>
            <person name="Nolan M."/>
            <person name="Bruce D."/>
            <person name="Goodwin L."/>
            <person name="Pitluck S."/>
            <person name="Ivanova N."/>
            <person name="Mavromatis K."/>
            <person name="Mikhailova N."/>
            <person name="Pati A."/>
            <person name="Chen A."/>
            <person name="Palaniappan K."/>
            <person name="Land M."/>
            <person name="Hauser L."/>
            <person name="Chang Y.J."/>
            <person name="Jeffries C.D."/>
            <person name="Chain P."/>
            <person name="Saunders E."/>
            <person name="Brettin T."/>
            <person name="Detter J.C."/>
            <person name="Goker M."/>
            <person name="Bristow J."/>
            <person name="Eisen J.A."/>
            <person name="Markowitz V."/>
            <person name="Hugenholtz P."/>
            <person name="Kyrpides N.C."/>
            <person name="Klenk H.P."/>
            <person name="Han C."/>
        </authorList>
    </citation>
    <scope>NUCLEOTIDE SEQUENCE [LARGE SCALE GENOMIC DNA]</scope>
    <source>
        <strain evidence="2">ATCC 49208 / DSM 771 / VKM B-1644</strain>
    </source>
</reference>
<dbReference type="eggNOG" id="ENOG503304F">
    <property type="taxonomic scope" value="Bacteria"/>
</dbReference>